<dbReference type="PROSITE" id="PS50902">
    <property type="entry name" value="FLAVODOXIN_LIKE"/>
    <property type="match status" value="1"/>
</dbReference>
<dbReference type="InterPro" id="IPR029039">
    <property type="entry name" value="Flavoprotein-like_sf"/>
</dbReference>
<dbReference type="InterPro" id="IPR052200">
    <property type="entry name" value="Protoporphyrinogen_IX_DH"/>
</dbReference>
<dbReference type="InterPro" id="IPR001226">
    <property type="entry name" value="Flavodoxin_CS"/>
</dbReference>
<dbReference type="EMBL" id="JQBL01000010">
    <property type="protein sequence ID" value="KRN50341.1"/>
    <property type="molecule type" value="Genomic_DNA"/>
</dbReference>
<gene>
    <name evidence="2" type="ORF">IV49_GL000209</name>
</gene>
<dbReference type="AlphaFoldDB" id="A0A0R2HJ23"/>
<proteinExistence type="predicted"/>
<dbReference type="PANTHER" id="PTHR38030">
    <property type="entry name" value="PROTOPORPHYRINOGEN IX DEHYDROGENASE [MENAQUINONE]"/>
    <property type="match status" value="1"/>
</dbReference>
<feature type="domain" description="Flavodoxin-like" evidence="1">
    <location>
        <begin position="2"/>
        <end position="156"/>
    </location>
</feature>
<organism evidence="2 3">
    <name type="scientific">Kandleria vitulina DSM 20405</name>
    <dbReference type="NCBI Taxonomy" id="1410657"/>
    <lineage>
        <taxon>Bacteria</taxon>
        <taxon>Bacillati</taxon>
        <taxon>Bacillota</taxon>
        <taxon>Erysipelotrichia</taxon>
        <taxon>Erysipelotrichales</taxon>
        <taxon>Coprobacillaceae</taxon>
        <taxon>Kandleria</taxon>
    </lineage>
</organism>
<dbReference type="InterPro" id="IPR008254">
    <property type="entry name" value="Flavodoxin/NO_synth"/>
</dbReference>
<accession>A0A0R2HJ23</accession>
<dbReference type="PROSITE" id="PS00201">
    <property type="entry name" value="FLAVODOXIN"/>
    <property type="match status" value="1"/>
</dbReference>
<dbReference type="GO" id="GO:0006783">
    <property type="term" value="P:heme biosynthetic process"/>
    <property type="evidence" value="ECO:0007669"/>
    <property type="project" value="TreeGrafter"/>
</dbReference>
<dbReference type="PATRIC" id="fig|1410657.5.peg.212"/>
<dbReference type="GO" id="GO:0070819">
    <property type="term" value="F:menaquinone-dependent protoporphyrinogen oxidase activity"/>
    <property type="evidence" value="ECO:0007669"/>
    <property type="project" value="TreeGrafter"/>
</dbReference>
<dbReference type="GO" id="GO:0010181">
    <property type="term" value="F:FMN binding"/>
    <property type="evidence" value="ECO:0007669"/>
    <property type="project" value="InterPro"/>
</dbReference>
<dbReference type="Pfam" id="PF12724">
    <property type="entry name" value="Flavodoxin_5"/>
    <property type="match status" value="1"/>
</dbReference>
<comment type="caution">
    <text evidence="2">The sequence shown here is derived from an EMBL/GenBank/DDBJ whole genome shotgun (WGS) entry which is preliminary data.</text>
</comment>
<dbReference type="InterPro" id="IPR026816">
    <property type="entry name" value="Flavodoxin_dom"/>
</dbReference>
<dbReference type="GO" id="GO:0009055">
    <property type="term" value="F:electron transfer activity"/>
    <property type="evidence" value="ECO:0007669"/>
    <property type="project" value="InterPro"/>
</dbReference>
<dbReference type="Gene3D" id="3.40.50.360">
    <property type="match status" value="1"/>
</dbReference>
<evidence type="ECO:0000313" key="2">
    <source>
        <dbReference type="EMBL" id="KRN50341.1"/>
    </source>
</evidence>
<evidence type="ECO:0000313" key="3">
    <source>
        <dbReference type="Proteomes" id="UP000051841"/>
    </source>
</evidence>
<keyword evidence="3" id="KW-1185">Reference proteome</keyword>
<reference evidence="2 3" key="1">
    <citation type="journal article" date="2015" name="Genome Announc.">
        <title>Expanding the biotechnology potential of lactobacilli through comparative genomics of 213 strains and associated genera.</title>
        <authorList>
            <person name="Sun Z."/>
            <person name="Harris H.M."/>
            <person name="McCann A."/>
            <person name="Guo C."/>
            <person name="Argimon S."/>
            <person name="Zhang W."/>
            <person name="Yang X."/>
            <person name="Jeffery I.B."/>
            <person name="Cooney J.C."/>
            <person name="Kagawa T.F."/>
            <person name="Liu W."/>
            <person name="Song Y."/>
            <person name="Salvetti E."/>
            <person name="Wrobel A."/>
            <person name="Rasinkangas P."/>
            <person name="Parkhill J."/>
            <person name="Rea M.C."/>
            <person name="O'Sullivan O."/>
            <person name="Ritari J."/>
            <person name="Douillard F.P."/>
            <person name="Paul Ross R."/>
            <person name="Yang R."/>
            <person name="Briner A.E."/>
            <person name="Felis G.E."/>
            <person name="de Vos W.M."/>
            <person name="Barrangou R."/>
            <person name="Klaenhammer T.R."/>
            <person name="Caufield P.W."/>
            <person name="Cui Y."/>
            <person name="Zhang H."/>
            <person name="O'Toole P.W."/>
        </authorList>
    </citation>
    <scope>NUCLEOTIDE SEQUENCE [LARGE SCALE GENOMIC DNA]</scope>
    <source>
        <strain evidence="2 3">DSM 20405</strain>
    </source>
</reference>
<name>A0A0R2HJ23_9FIRM</name>
<dbReference type="RefSeq" id="WP_029070224.1">
    <property type="nucleotide sequence ID" value="NZ_JQBL01000010.1"/>
</dbReference>
<dbReference type="Proteomes" id="UP000051841">
    <property type="component" value="Unassembled WGS sequence"/>
</dbReference>
<dbReference type="GO" id="GO:0016651">
    <property type="term" value="F:oxidoreductase activity, acting on NAD(P)H"/>
    <property type="evidence" value="ECO:0007669"/>
    <property type="project" value="UniProtKB-ARBA"/>
</dbReference>
<protein>
    <recommendedName>
        <fullName evidence="1">Flavodoxin-like domain-containing protein</fullName>
    </recommendedName>
</protein>
<dbReference type="SUPFAM" id="SSF52218">
    <property type="entry name" value="Flavoproteins"/>
    <property type="match status" value="1"/>
</dbReference>
<sequence>MIGILYKSKHGSTRKIAKVINTYLGDTCLLMDYNDLDFQKLSSCDTLILGIPVYFGKLDEEMVSFIKKNQDFLIERHYSIYVTALFFSEFMSYVTRAFDYEILKDVKTMAGLGGALYYPELSISERMLLTIMNKRRPYMPKERNGEIFENFDNEEIEIFAKKIKRIDDAKA</sequence>
<dbReference type="PANTHER" id="PTHR38030:SF2">
    <property type="entry name" value="PROTOPORPHYRINOGEN IX DEHYDROGENASE [QUINONE]"/>
    <property type="match status" value="1"/>
</dbReference>
<evidence type="ECO:0000259" key="1">
    <source>
        <dbReference type="PROSITE" id="PS50902"/>
    </source>
</evidence>